<dbReference type="Gene3D" id="3.40.190.150">
    <property type="entry name" value="Bordetella uptake gene, domain 1"/>
    <property type="match status" value="1"/>
</dbReference>
<accession>A0ABV6JP06</accession>
<evidence type="ECO:0000256" key="1">
    <source>
        <dbReference type="ARBA" id="ARBA00006987"/>
    </source>
</evidence>
<dbReference type="PANTHER" id="PTHR42928">
    <property type="entry name" value="TRICARBOXYLATE-BINDING PROTEIN"/>
    <property type="match status" value="1"/>
</dbReference>
<feature type="region of interest" description="Disordered" evidence="2">
    <location>
        <begin position="300"/>
        <end position="322"/>
    </location>
</feature>
<reference evidence="4 5" key="1">
    <citation type="submission" date="2024-09" db="EMBL/GenBank/DDBJ databases">
        <authorList>
            <person name="Sun Q."/>
            <person name="Mori K."/>
        </authorList>
    </citation>
    <scope>NUCLEOTIDE SEQUENCE [LARGE SCALE GENOMIC DNA]</scope>
    <source>
        <strain evidence="4 5">TBRC 5777</strain>
    </source>
</reference>
<dbReference type="RefSeq" id="WP_377043156.1">
    <property type="nucleotide sequence ID" value="NZ_JBHLUN010000002.1"/>
</dbReference>
<keyword evidence="3" id="KW-0732">Signal</keyword>
<feature type="signal peptide" evidence="3">
    <location>
        <begin position="1"/>
        <end position="25"/>
    </location>
</feature>
<dbReference type="InterPro" id="IPR005064">
    <property type="entry name" value="BUG"/>
</dbReference>
<evidence type="ECO:0000313" key="4">
    <source>
        <dbReference type="EMBL" id="MFC0407457.1"/>
    </source>
</evidence>
<comment type="caution">
    <text evidence="4">The sequence shown here is derived from an EMBL/GenBank/DDBJ whole genome shotgun (WGS) entry which is preliminary data.</text>
</comment>
<name>A0ABV6JP06_9PROT</name>
<sequence>MPQHQLPRRGAVLLGLGTLAAPALARAQGANPGTAPGSAQTPAWPTRPVTLVVGFPPGGQTDFAARIVQPGMAKALGQPLVIENRGGAGGNLGTEWVMRARPDGYTLLAANSSPMAINPYTFPNLTVNPLEMVSIGLALRSAMVLCVHPSIPANNVRELVAWARAQPRTPIDYGIASAGSLSHCTMELFRTRAGLPALQSIPYRGSGPAMQDFIAGRFPMMFDAASVVAPFVKPGQIRAILVTGDTRVPAFPDVMTAGEQGIDDFVVNSWIGISAPKGTPDAVVARVNAALNEALQDPTVRERITSQGDEPGGGTPESFDRLVKGDNARWGEVVKANGITSAG</sequence>
<evidence type="ECO:0000313" key="5">
    <source>
        <dbReference type="Proteomes" id="UP001589865"/>
    </source>
</evidence>
<proteinExistence type="inferred from homology"/>
<dbReference type="Pfam" id="PF03401">
    <property type="entry name" value="TctC"/>
    <property type="match status" value="1"/>
</dbReference>
<feature type="chain" id="PRO_5045140499" evidence="3">
    <location>
        <begin position="26"/>
        <end position="343"/>
    </location>
</feature>
<protein>
    <submittedName>
        <fullName evidence="4">Bug family tripartite tricarboxylate transporter substrate binding protein</fullName>
    </submittedName>
</protein>
<dbReference type="PANTHER" id="PTHR42928:SF5">
    <property type="entry name" value="BLR1237 PROTEIN"/>
    <property type="match status" value="1"/>
</dbReference>
<dbReference type="InterPro" id="IPR042100">
    <property type="entry name" value="Bug_dom1"/>
</dbReference>
<organism evidence="4 5">
    <name type="scientific">Roseomonas elaeocarpi</name>
    <dbReference type="NCBI Taxonomy" id="907779"/>
    <lineage>
        <taxon>Bacteria</taxon>
        <taxon>Pseudomonadati</taxon>
        <taxon>Pseudomonadota</taxon>
        <taxon>Alphaproteobacteria</taxon>
        <taxon>Acetobacterales</taxon>
        <taxon>Roseomonadaceae</taxon>
        <taxon>Roseomonas</taxon>
    </lineage>
</organism>
<dbReference type="PIRSF" id="PIRSF017082">
    <property type="entry name" value="YflP"/>
    <property type="match status" value="1"/>
</dbReference>
<keyword evidence="5" id="KW-1185">Reference proteome</keyword>
<gene>
    <name evidence="4" type="ORF">ACFFGY_04305</name>
</gene>
<dbReference type="EMBL" id="JBHLUN010000002">
    <property type="protein sequence ID" value="MFC0407457.1"/>
    <property type="molecule type" value="Genomic_DNA"/>
</dbReference>
<dbReference type="Proteomes" id="UP001589865">
    <property type="component" value="Unassembled WGS sequence"/>
</dbReference>
<dbReference type="Gene3D" id="3.40.190.10">
    <property type="entry name" value="Periplasmic binding protein-like II"/>
    <property type="match status" value="1"/>
</dbReference>
<evidence type="ECO:0000256" key="3">
    <source>
        <dbReference type="SAM" id="SignalP"/>
    </source>
</evidence>
<comment type="similarity">
    <text evidence="1">Belongs to the UPF0065 (bug) family.</text>
</comment>
<dbReference type="SUPFAM" id="SSF53850">
    <property type="entry name" value="Periplasmic binding protein-like II"/>
    <property type="match status" value="1"/>
</dbReference>
<evidence type="ECO:0000256" key="2">
    <source>
        <dbReference type="SAM" id="MobiDB-lite"/>
    </source>
</evidence>
<dbReference type="CDD" id="cd07012">
    <property type="entry name" value="PBP2_Bug_TTT"/>
    <property type="match status" value="1"/>
</dbReference>